<gene>
    <name evidence="2" type="primary">damX</name>
    <name evidence="2" type="ORF">PCIT_a3544</name>
</gene>
<dbReference type="InterPro" id="IPR049945">
    <property type="entry name" value="AAA_22"/>
</dbReference>
<name>A0AAD4FR78_9GAMM</name>
<protein>
    <submittedName>
        <fullName evidence="2">DamX protein</fullName>
    </submittedName>
</protein>
<dbReference type="EMBL" id="AHBZ03000022">
    <property type="protein sequence ID" value="KAF7769004.1"/>
    <property type="molecule type" value="Genomic_DNA"/>
</dbReference>
<proteinExistence type="predicted"/>
<dbReference type="Gene3D" id="3.30.70.1070">
    <property type="entry name" value="Sporulation related repeat"/>
    <property type="match status" value="1"/>
</dbReference>
<dbReference type="RefSeq" id="WP_010366444.1">
    <property type="nucleotide sequence ID" value="NZ_AHBZ03000022.1"/>
</dbReference>
<organism evidence="2 3">
    <name type="scientific">Pseudoalteromonas citrea</name>
    <dbReference type="NCBI Taxonomy" id="43655"/>
    <lineage>
        <taxon>Bacteria</taxon>
        <taxon>Pseudomonadati</taxon>
        <taxon>Pseudomonadota</taxon>
        <taxon>Gammaproteobacteria</taxon>
        <taxon>Alteromonadales</taxon>
        <taxon>Pseudoalteromonadaceae</taxon>
        <taxon>Pseudoalteromonas</taxon>
    </lineage>
</organism>
<evidence type="ECO:0000313" key="2">
    <source>
        <dbReference type="EMBL" id="KAF7769004.1"/>
    </source>
</evidence>
<sequence length="474" mass="52857">MQSQILPSRAALVNRIELQFEYGQNLICLIGASGLGKSYLAESFITDKYPEFNKAFVKLSAHTKDSELTVQLLQHSFRSPLIDQTLSLSDNFITLHSESSSGPCLWVLDGARHLSDEMIVELQKLAKQTVEKVYILITAQSPMMVPQALDLHLEPLSLSESKALMKMFFSQLPVDEDPIFQAFLSESHGNPAVLLDWRPAEQQLAQPGPSKYTKAQWHLTLLTVLLALLMIAFVYKKELSELVPEKNEQPAVDTVLPSEQVFIGKTVDDVVMLNAEKVASTGAQDVINDEEQLLVVVNDKPDSVKKVGSEPRRVAAVLAALTEPRDELSGEVIEDNSAEDTRAEAVHKSIDQPLLKDVQPKRKVMSSTDINSLEHSHLSLLAQADTNWAIQLLAVKDKVIADAFITKNTQRILHLEIYGTRRSEVIWWIVVQSGFTTLDSAKQAKAQLPTDILAGQPFFKKQTKIKQEITEFAR</sequence>
<dbReference type="SUPFAM" id="SSF52540">
    <property type="entry name" value="P-loop containing nucleoside triphosphate hydrolases"/>
    <property type="match status" value="1"/>
</dbReference>
<feature type="domain" description="SPOR" evidence="1">
    <location>
        <begin position="382"/>
        <end position="462"/>
    </location>
</feature>
<dbReference type="InterPro" id="IPR036680">
    <property type="entry name" value="SPOR-like_sf"/>
</dbReference>
<dbReference type="Pfam" id="PF13401">
    <property type="entry name" value="AAA_22"/>
    <property type="match status" value="1"/>
</dbReference>
<dbReference type="GO" id="GO:0016887">
    <property type="term" value="F:ATP hydrolysis activity"/>
    <property type="evidence" value="ECO:0007669"/>
    <property type="project" value="InterPro"/>
</dbReference>
<dbReference type="Proteomes" id="UP000016487">
    <property type="component" value="Unassembled WGS sequence"/>
</dbReference>
<evidence type="ECO:0000313" key="3">
    <source>
        <dbReference type="Proteomes" id="UP000016487"/>
    </source>
</evidence>
<dbReference type="PROSITE" id="PS51724">
    <property type="entry name" value="SPOR"/>
    <property type="match status" value="1"/>
</dbReference>
<accession>A0AAD4FR78</accession>
<reference evidence="2" key="1">
    <citation type="journal article" date="2012" name="J. Bacteriol.">
        <title>Genome sequences of type strains of seven species of the marine bacterium Pseudoalteromonas.</title>
        <authorList>
            <person name="Xie B.B."/>
            <person name="Shu Y.L."/>
            <person name="Qin Q.L."/>
            <person name="Rong J.C."/>
            <person name="Zhang X.Y."/>
            <person name="Chen X.L."/>
            <person name="Shi M."/>
            <person name="He H.L."/>
            <person name="Zhou B.C."/>
            <person name="Zhang Y.Z."/>
        </authorList>
    </citation>
    <scope>NUCLEOTIDE SEQUENCE</scope>
    <source>
        <strain evidence="2">DSM 8771</strain>
    </source>
</reference>
<dbReference type="GO" id="GO:0042834">
    <property type="term" value="F:peptidoglycan binding"/>
    <property type="evidence" value="ECO:0007669"/>
    <property type="project" value="InterPro"/>
</dbReference>
<dbReference type="InterPro" id="IPR027417">
    <property type="entry name" value="P-loop_NTPase"/>
</dbReference>
<dbReference type="Gene3D" id="3.40.50.300">
    <property type="entry name" value="P-loop containing nucleotide triphosphate hydrolases"/>
    <property type="match status" value="1"/>
</dbReference>
<dbReference type="InterPro" id="IPR007730">
    <property type="entry name" value="SPOR-like_dom"/>
</dbReference>
<reference evidence="2" key="2">
    <citation type="submission" date="2015-03" db="EMBL/GenBank/DDBJ databases">
        <title>Genome sequence of Pseudoalteromonas citrea.</title>
        <authorList>
            <person name="Xie B.-B."/>
            <person name="Rong J.-C."/>
            <person name="Qin Q.-L."/>
            <person name="Zhang Y.-Z."/>
        </authorList>
    </citation>
    <scope>NUCLEOTIDE SEQUENCE</scope>
    <source>
        <strain evidence="2">DSM 8771</strain>
    </source>
</reference>
<dbReference type="AlphaFoldDB" id="A0AAD4FR78"/>
<comment type="caution">
    <text evidence="2">The sequence shown here is derived from an EMBL/GenBank/DDBJ whole genome shotgun (WGS) entry which is preliminary data.</text>
</comment>
<evidence type="ECO:0000259" key="1">
    <source>
        <dbReference type="PROSITE" id="PS51724"/>
    </source>
</evidence>